<evidence type="ECO:0000313" key="2">
    <source>
        <dbReference type="Proteomes" id="UP000615455"/>
    </source>
</evidence>
<reference evidence="2" key="1">
    <citation type="journal article" date="2019" name="Int. J. Syst. Evol. Microbiol.">
        <title>The Global Catalogue of Microorganisms (GCM) 10K type strain sequencing project: providing services to taxonomists for standard genome sequencing and annotation.</title>
        <authorList>
            <consortium name="The Broad Institute Genomics Platform"/>
            <consortium name="The Broad Institute Genome Sequencing Center for Infectious Disease"/>
            <person name="Wu L."/>
            <person name="Ma J."/>
        </authorList>
    </citation>
    <scope>NUCLEOTIDE SEQUENCE [LARGE SCALE GENOMIC DNA]</scope>
    <source>
        <strain evidence="2">CGMCC 1.15043</strain>
    </source>
</reference>
<organism evidence="1 2">
    <name type="scientific">Paenibacillus marchantiophytorum</name>
    <dbReference type="NCBI Taxonomy" id="1619310"/>
    <lineage>
        <taxon>Bacteria</taxon>
        <taxon>Bacillati</taxon>
        <taxon>Bacillota</taxon>
        <taxon>Bacilli</taxon>
        <taxon>Bacillales</taxon>
        <taxon>Paenibacillaceae</taxon>
        <taxon>Paenibacillus</taxon>
    </lineage>
</organism>
<comment type="caution">
    <text evidence="1">The sequence shown here is derived from an EMBL/GenBank/DDBJ whole genome shotgun (WGS) entry which is preliminary data.</text>
</comment>
<dbReference type="Proteomes" id="UP000615455">
    <property type="component" value="Unassembled WGS sequence"/>
</dbReference>
<keyword evidence="2" id="KW-1185">Reference proteome</keyword>
<accession>A0ABQ1EU21</accession>
<gene>
    <name evidence="1" type="ORF">GCM10008018_37050</name>
</gene>
<sequence length="167" mass="19220">MKTSTIELAMLDQAASVSEMILVILQLINGLLLRYPQADERERFLLSQSICELFSSMSEVHRFHQRKYLKLSQLIDKKGIVEFVYFNEIKMYSDIISKRITLIARASLDEAFRQFQVNVLNDLQFIDNRLAAEELNTNLNASVSKKKGRANVKAAPPLLLTNRDKRT</sequence>
<dbReference type="RefSeq" id="WP_189013765.1">
    <property type="nucleotide sequence ID" value="NZ_BMHE01000019.1"/>
</dbReference>
<dbReference type="EMBL" id="BMHE01000019">
    <property type="protein sequence ID" value="GFZ87459.1"/>
    <property type="molecule type" value="Genomic_DNA"/>
</dbReference>
<name>A0ABQ1EU21_9BACL</name>
<protein>
    <submittedName>
        <fullName evidence="1">Uncharacterized protein</fullName>
    </submittedName>
</protein>
<proteinExistence type="predicted"/>
<evidence type="ECO:0000313" key="1">
    <source>
        <dbReference type="EMBL" id="GFZ87459.1"/>
    </source>
</evidence>